<evidence type="ECO:0000256" key="27">
    <source>
        <dbReference type="ARBA" id="ARBA00036634"/>
    </source>
</evidence>
<evidence type="ECO:0000256" key="3">
    <source>
        <dbReference type="ARBA" id="ARBA00004484"/>
    </source>
</evidence>
<keyword evidence="20 30" id="KW-0325">Glycoprotein</keyword>
<evidence type="ECO:0000256" key="18">
    <source>
        <dbReference type="ARBA" id="ARBA00023136"/>
    </source>
</evidence>
<name>A0A6I8P8P9_ORNAN</name>
<feature type="transmembrane region" description="Helical" evidence="33">
    <location>
        <begin position="704"/>
        <end position="731"/>
    </location>
</feature>
<dbReference type="Gene3D" id="1.10.287.70">
    <property type="match status" value="4"/>
</dbReference>
<keyword evidence="19" id="KW-1015">Disulfide bond</keyword>
<feature type="transmembrane region" description="Helical" evidence="33">
    <location>
        <begin position="136"/>
        <end position="155"/>
    </location>
</feature>
<comment type="function">
    <text evidence="31">Voltage-sensitive calcium channels (VSCC) mediate the entry of calcium ions into excitable cells and are also involved in a variety of calcium-dependent processes, including muscle contraction, hormone or neurotransmitter release, gene expression, cell motility, cell division and cell death.</text>
</comment>
<feature type="transmembrane region" description="Helical" evidence="33">
    <location>
        <begin position="632"/>
        <end position="651"/>
    </location>
</feature>
<dbReference type="InterPro" id="IPR005451">
    <property type="entry name" value="VDCC_L_a1csu"/>
</dbReference>
<evidence type="ECO:0000256" key="29">
    <source>
        <dbReference type="PIRSR" id="PIRSR602077-1"/>
    </source>
</evidence>
<feature type="transmembrane region" description="Helical" evidence="33">
    <location>
        <begin position="1320"/>
        <end position="1338"/>
    </location>
</feature>
<evidence type="ECO:0000256" key="16">
    <source>
        <dbReference type="ARBA" id="ARBA00023018"/>
    </source>
</evidence>
<evidence type="ECO:0000256" key="7">
    <source>
        <dbReference type="ARBA" id="ARBA00022568"/>
    </source>
</evidence>
<feature type="transmembrane region" description="Helical" evidence="33">
    <location>
        <begin position="344"/>
        <end position="366"/>
    </location>
</feature>
<dbReference type="GO" id="GO:0005245">
    <property type="term" value="F:voltage-gated calcium channel activity"/>
    <property type="evidence" value="ECO:0007669"/>
    <property type="project" value="InterPro"/>
</dbReference>
<dbReference type="GO" id="GO:0043204">
    <property type="term" value="C:perikaryon"/>
    <property type="evidence" value="ECO:0007669"/>
    <property type="project" value="UniProtKB-SubCell"/>
</dbReference>
<keyword evidence="13" id="KW-0112">Calmodulin-binding</keyword>
<dbReference type="PRINTS" id="PR01630">
    <property type="entry name" value="LVDCCALPHA1"/>
</dbReference>
<dbReference type="FunFam" id="1.20.120.350:FF:000001">
    <property type="entry name" value="Voltage-dependent L-type calcium channel subunit alpha"/>
    <property type="match status" value="1"/>
</dbReference>
<dbReference type="Gene3D" id="6.10.250.2500">
    <property type="match status" value="1"/>
</dbReference>
<dbReference type="Ensembl" id="ENSOANT00000058981.1">
    <property type="protein sequence ID" value="ENSOANP00000050284.1"/>
    <property type="gene ID" value="ENSOANG00000036901.1"/>
</dbReference>
<dbReference type="PRINTS" id="PR00167">
    <property type="entry name" value="CACHANNEL"/>
</dbReference>
<dbReference type="SUPFAM" id="SSF81324">
    <property type="entry name" value="Voltage-gated potassium channels"/>
    <property type="match status" value="4"/>
</dbReference>
<comment type="similarity">
    <text evidence="25">Belongs to the calcium channel alpha-1 subunit (TC 1.A.1.11) family. CACNA1C subfamily.</text>
</comment>
<feature type="compositionally biased region" description="Acidic residues" evidence="32">
    <location>
        <begin position="409"/>
        <end position="419"/>
    </location>
</feature>
<dbReference type="PANTHER" id="PTHR45628">
    <property type="entry name" value="VOLTAGE-DEPENDENT CALCIUM CHANNEL TYPE A SUBUNIT ALPHA-1"/>
    <property type="match status" value="1"/>
</dbReference>
<organism evidence="35 36">
    <name type="scientific">Ornithorhynchus anatinus</name>
    <name type="common">Duckbill platypus</name>
    <dbReference type="NCBI Taxonomy" id="9258"/>
    <lineage>
        <taxon>Eukaryota</taxon>
        <taxon>Metazoa</taxon>
        <taxon>Chordata</taxon>
        <taxon>Craniata</taxon>
        <taxon>Vertebrata</taxon>
        <taxon>Euteleostomi</taxon>
        <taxon>Mammalia</taxon>
        <taxon>Monotremata</taxon>
        <taxon>Ornithorhynchidae</taxon>
        <taxon>Ornithorhynchus</taxon>
    </lineage>
</organism>
<dbReference type="FunFam" id="1.10.287.70:FF:000009">
    <property type="entry name" value="Voltage-dependent L-type calcium channel subunit alpha"/>
    <property type="match status" value="1"/>
</dbReference>
<gene>
    <name evidence="35" type="primary">CACNA1C</name>
</gene>
<keyword evidence="5" id="KW-1003">Cell membrane</keyword>
<dbReference type="Pfam" id="PF16905">
    <property type="entry name" value="GPHH"/>
    <property type="match status" value="1"/>
</dbReference>
<dbReference type="FunFam" id="1.10.238.10:FF:000063">
    <property type="entry name" value="Voltage-dependent N-type calcium channel subunit alpha"/>
    <property type="match status" value="1"/>
</dbReference>
<evidence type="ECO:0000256" key="23">
    <source>
        <dbReference type="ARBA" id="ARBA00023303"/>
    </source>
</evidence>
<accession>A0A6I8P8P9</accession>
<evidence type="ECO:0000256" key="10">
    <source>
        <dbReference type="ARBA" id="ARBA00022723"/>
    </source>
</evidence>
<evidence type="ECO:0000256" key="25">
    <source>
        <dbReference type="ARBA" id="ARBA00024028"/>
    </source>
</evidence>
<feature type="transmembrane region" description="Helical" evidence="33">
    <location>
        <begin position="1207"/>
        <end position="1227"/>
    </location>
</feature>
<evidence type="ECO:0000256" key="24">
    <source>
        <dbReference type="ARBA" id="ARBA00024012"/>
    </source>
</evidence>
<evidence type="ECO:0000256" key="20">
    <source>
        <dbReference type="ARBA" id="ARBA00023180"/>
    </source>
</evidence>
<dbReference type="SMART" id="SM01062">
    <property type="entry name" value="Ca_chan_IQ"/>
    <property type="match status" value="1"/>
</dbReference>
<keyword evidence="10 29" id="KW-0479">Metal-binding</keyword>
<evidence type="ECO:0000256" key="11">
    <source>
        <dbReference type="ARBA" id="ARBA00022737"/>
    </source>
</evidence>
<feature type="compositionally biased region" description="Acidic residues" evidence="32">
    <location>
        <begin position="796"/>
        <end position="806"/>
    </location>
</feature>
<dbReference type="PRINTS" id="PR01635">
    <property type="entry name" value="LVDCCALPHA1C"/>
</dbReference>
<evidence type="ECO:0000259" key="34">
    <source>
        <dbReference type="SMART" id="SM01062"/>
    </source>
</evidence>
<dbReference type="InterPro" id="IPR050599">
    <property type="entry name" value="VDCC_alpha-1_subunit"/>
</dbReference>
<evidence type="ECO:0000256" key="15">
    <source>
        <dbReference type="ARBA" id="ARBA00022989"/>
    </source>
</evidence>
<keyword evidence="6" id="KW-0597">Phosphoprotein</keyword>
<protein>
    <recommendedName>
        <fullName evidence="31">Voltage-dependent L-type calcium channel subunit alpha</fullName>
    </recommendedName>
</protein>
<evidence type="ECO:0000256" key="1">
    <source>
        <dbReference type="ARBA" id="ARBA00004279"/>
    </source>
</evidence>
<keyword evidence="8 31" id="KW-0107">Calcium channel</keyword>
<feature type="binding site" evidence="29">
    <location>
        <position position="684"/>
    </location>
    <ligand>
        <name>Ca(2+)</name>
        <dbReference type="ChEBI" id="CHEBI:29108"/>
    </ligand>
</feature>
<feature type="compositionally biased region" description="Basic residues" evidence="32">
    <location>
        <begin position="51"/>
        <end position="62"/>
    </location>
</feature>
<dbReference type="InterPro" id="IPR002077">
    <property type="entry name" value="VDCCAlpha1"/>
</dbReference>
<proteinExistence type="inferred from homology"/>
<evidence type="ECO:0000256" key="19">
    <source>
        <dbReference type="ARBA" id="ARBA00023157"/>
    </source>
</evidence>
<keyword evidence="14 31" id="KW-0851">Voltage-gated channel</keyword>
<evidence type="ECO:0000256" key="13">
    <source>
        <dbReference type="ARBA" id="ARBA00022860"/>
    </source>
</evidence>
<dbReference type="GO" id="GO:0046872">
    <property type="term" value="F:metal ion binding"/>
    <property type="evidence" value="ECO:0007669"/>
    <property type="project" value="UniProtKB-KW"/>
</dbReference>
<dbReference type="Gene3D" id="1.20.120.350">
    <property type="entry name" value="Voltage-gated potassium channels. Chain C"/>
    <property type="match status" value="4"/>
</dbReference>
<feature type="transmembrane region" description="Helical" evidence="33">
    <location>
        <begin position="235"/>
        <end position="257"/>
    </location>
</feature>
<feature type="compositionally biased region" description="Acidic residues" evidence="32">
    <location>
        <begin position="1847"/>
        <end position="1866"/>
    </location>
</feature>
<feature type="transmembrane region" description="Helical" evidence="33">
    <location>
        <begin position="1098"/>
        <end position="1123"/>
    </location>
</feature>
<keyword evidence="11" id="KW-0677">Repeat</keyword>
<dbReference type="GeneTree" id="ENSGT00940000156127"/>
<evidence type="ECO:0000256" key="32">
    <source>
        <dbReference type="SAM" id="MobiDB-lite"/>
    </source>
</evidence>
<evidence type="ECO:0000256" key="5">
    <source>
        <dbReference type="ARBA" id="ARBA00022475"/>
    </source>
</evidence>
<feature type="domain" description="Voltage-dependent calcium channel alpha-1 subunit IQ" evidence="34">
    <location>
        <begin position="1582"/>
        <end position="1616"/>
    </location>
</feature>
<keyword evidence="18 33" id="KW-0472">Membrane</keyword>
<evidence type="ECO:0000313" key="35">
    <source>
        <dbReference type="Ensembl" id="ENSOANP00000050284.1"/>
    </source>
</evidence>
<feature type="region of interest" description="Disordered" evidence="32">
    <location>
        <begin position="409"/>
        <end position="442"/>
    </location>
</feature>
<comment type="subcellular location">
    <subcellularLocation>
        <location evidence="24">Cell membrane</location>
        <location evidence="24">Sarcolemma</location>
        <location evidence="24">T-tubule</location>
    </subcellularLocation>
    <subcellularLocation>
        <location evidence="2">Cell membrane</location>
        <location evidence="2">Sarcolemma</location>
        <topology evidence="2">Multi-pass membrane protein</topology>
    </subcellularLocation>
    <subcellularLocation>
        <location evidence="1">Cell projection</location>
        <location evidence="1">Dendrite</location>
    </subcellularLocation>
    <subcellularLocation>
        <location evidence="31">Membrane</location>
        <topology evidence="31">Multi-pass membrane protein</topology>
    </subcellularLocation>
    <subcellularLocation>
        <location evidence="3">Perikaryon</location>
    </subcellularLocation>
    <subcellularLocation>
        <location evidence="26">Postsynaptic density membrane</location>
    </subcellularLocation>
</comment>
<feature type="transmembrane region" description="Helical" evidence="33">
    <location>
        <begin position="540"/>
        <end position="563"/>
    </location>
</feature>
<feature type="transmembrane region" description="Helical" evidence="33">
    <location>
        <begin position="99"/>
        <end position="116"/>
    </location>
</feature>
<dbReference type="Bgee" id="ENSOANG00000036901">
    <property type="expression patterns" value="Expressed in heart and 8 other cell types or tissues"/>
</dbReference>
<dbReference type="InterPro" id="IPR014873">
    <property type="entry name" value="VDCC_a1su_IQ"/>
</dbReference>
<dbReference type="Gene3D" id="6.10.250.2180">
    <property type="match status" value="1"/>
</dbReference>
<evidence type="ECO:0000256" key="30">
    <source>
        <dbReference type="PIRSR" id="PIRSR602077-3"/>
    </source>
</evidence>
<keyword evidence="23" id="KW-0407">Ion channel</keyword>
<evidence type="ECO:0000256" key="14">
    <source>
        <dbReference type="ARBA" id="ARBA00022882"/>
    </source>
</evidence>
<evidence type="ECO:0000256" key="28">
    <source>
        <dbReference type="ARBA" id="ARBA00045450"/>
    </source>
</evidence>
<feature type="region of interest" description="Disordered" evidence="32">
    <location>
        <begin position="1837"/>
        <end position="1907"/>
    </location>
</feature>
<evidence type="ECO:0000256" key="26">
    <source>
        <dbReference type="ARBA" id="ARBA00034112"/>
    </source>
</evidence>
<dbReference type="InterPro" id="IPR005821">
    <property type="entry name" value="Ion_trans_dom"/>
</dbReference>
<feature type="region of interest" description="Disordered" evidence="32">
    <location>
        <begin position="44"/>
        <end position="68"/>
    </location>
</feature>
<keyword evidence="9 33" id="KW-0812">Transmembrane</keyword>
<dbReference type="GO" id="GO:0030315">
    <property type="term" value="C:T-tubule"/>
    <property type="evidence" value="ECO:0007669"/>
    <property type="project" value="UniProtKB-SubCell"/>
</dbReference>
<feature type="compositionally biased region" description="Basic residues" evidence="32">
    <location>
        <begin position="1737"/>
        <end position="1746"/>
    </location>
</feature>
<dbReference type="Pfam" id="PF16885">
    <property type="entry name" value="CAC1F_C"/>
    <property type="match status" value="1"/>
</dbReference>
<evidence type="ECO:0000256" key="12">
    <source>
        <dbReference type="ARBA" id="ARBA00022837"/>
    </source>
</evidence>
<feature type="transmembrane region" description="Helical" evidence="33">
    <location>
        <begin position="971"/>
        <end position="1000"/>
    </location>
</feature>
<feature type="transmembrane region" description="Helical" evidence="33">
    <location>
        <begin position="850"/>
        <end position="872"/>
    </location>
</feature>
<feature type="glycosylation site" description="N-linked (GlcNAc...) asparagine" evidence="30">
    <location>
        <position position="290"/>
    </location>
</feature>
<feature type="transmembrane region" description="Helical" evidence="33">
    <location>
        <begin position="892"/>
        <end position="913"/>
    </location>
</feature>
<feature type="binding site" evidence="29">
    <location>
        <position position="325"/>
    </location>
    <ligand>
        <name>Ca(2+)</name>
        <dbReference type="ChEBI" id="CHEBI:29108"/>
    </ligand>
</feature>
<dbReference type="FunFam" id="1.20.120.350:FF:000090">
    <property type="entry name" value="Voltage-dependent L-type calcium channel subunit alpha"/>
    <property type="match status" value="1"/>
</dbReference>
<feature type="region of interest" description="Disordered" evidence="32">
    <location>
        <begin position="1723"/>
        <end position="1764"/>
    </location>
</feature>
<feature type="binding site" evidence="29">
    <location>
        <position position="1069"/>
    </location>
    <ligand>
        <name>Ca(2+)</name>
        <dbReference type="ChEBI" id="CHEBI:29108"/>
    </ligand>
</feature>
<dbReference type="GO" id="GO:0005516">
    <property type="term" value="F:calmodulin binding"/>
    <property type="evidence" value="ECO:0007669"/>
    <property type="project" value="UniProtKB-KW"/>
</dbReference>
<evidence type="ECO:0000256" key="17">
    <source>
        <dbReference type="ARBA" id="ARBA00023065"/>
    </source>
</evidence>
<dbReference type="PANTHER" id="PTHR45628:SF10">
    <property type="entry name" value="VOLTAGE-DEPENDENT L-TYPE CALCIUM CHANNEL SUBUNIT ALPHA-1C"/>
    <property type="match status" value="1"/>
</dbReference>
<keyword evidence="17" id="KW-0406">Ion transport</keyword>
<reference evidence="35" key="1">
    <citation type="submission" date="2025-08" db="UniProtKB">
        <authorList>
            <consortium name="Ensembl"/>
        </authorList>
    </citation>
    <scope>IDENTIFICATION</scope>
    <source>
        <strain evidence="35">Glennie</strain>
    </source>
</reference>
<dbReference type="InterPro" id="IPR031649">
    <property type="entry name" value="GPHH_dom"/>
</dbReference>
<keyword evidence="21" id="KW-0628">Postsynaptic cell membrane</keyword>
<dbReference type="FunFam" id="1.10.287.70:FF:000021">
    <property type="entry name" value="Voltage-dependent L-type calcium channel subunit alpha"/>
    <property type="match status" value="1"/>
</dbReference>
<sequence>MNANAAAGLAPEHIPTPGAALSWQAAIDAARQAKLMGSAGHATISTVSSTQRKRQQYGKQKKQGSAATTRHPRALLCLTLKNPVRRACISVVEWKPFEIIILLTIFANCVALAIYIPFPEDDSNVTNSNLERVEYLFLIIFTVEAFLKVIAYGLLFHPNAYLRNVPPSFFSVIPPPAILEQGTKTDGSNALGGKGAGFDVKALRAFRVLRPLRLVSGVPSLQVVLNSIIKAMVPLLHIALLVLFVIIIYAIIGLELFMGKMHKTWDSPRVAEDDPSPCALSSGHGRQCANGTVCRAGWDGPKHGITNFDNFAFAMLTVFQCITMEGWTDVLYWVRDAMGYELPWVYFVSLVIFGSFFVLNLVLGVLSGEFSKEREKAKARGDFQKLREKQQLEEDLKGYLDWITQAEDIDPDNEDEGMEEEKPRNSEPLPTASRPGAGTRGSGQSVVFIELSMPTSETESVNTENVAGGDIEGQSCGARLARYWRRWNRFCRRKCRAAVKSNVFYWLVIFLVFLNTLTIASEHYNQPDWLTEVQDTANKVLLSLFTAEMLLKTYSLGLQAYFVSLFNRFDCFIVCGGILETILVETQIMSPLGISVLRCVRLLRIFKITRYWNSLSNLVASLLNSVRSIASLLLLLFLFIIIFSLLGMQLFGGKFNFDEMQTRRSTFDNFPQSLLTVFQILTGEDWNSVMYDGIMAYGGPSFPGMLVCIYFIILFICGNYILLNVFLAIAVDNLADAESLTSAQKEEEEEKERKKLARVLSTALGPREVLNKPDRWMDLGGPGDPINPDSALSSAGEEEEEEEEPEMPVGPRPRPLSELHLKEKAVPMPDASAFFIFGPSNRFRRQCHRIVNDTIFTNLILFFILLSSVSLAAEDPVRNSSFRNQILGNADYVFTSIFTLEIILKMTAYGAFLHKGSFCRNYFNILDLLVVSVSLISFGIQSSAINVVKILRVLRVLRPLRAINRAKGLKHVVQCVFVAIRTIGNIVIVTTLLQFMFACIGVQLFKGKLYSCTDSSKQTEAECKGNYITYKDGEVAHPIIQPRSWENSKFDFDNVLAAMMALFTVSTFEGWPELLYRSIDSHTEDVGPTYNHRVEISVFFIIYIIIIAFFMMNIFVGFVIVTFQEQGEQEYKNCELDKNQRQCVEYALKARPLRRYIPKNRHQYKVWYVVNSTYFEYLMFVLILLNTICLAMQHYGQSCLFKQAMNILNMVFTGLFTVEMILKLIAFKPKHYFCDAWNTFDALIVLGSIVDIAISEVNVSSCQQRLSLFLFLTSMPNAEENSRISITFFRLFRVMRLVKLLSRGEGIRTLLWTFIKSFQALPYVALLIVMLFFIYAVIGMQVFGKIALNDTTEINRNNNFQTFPQAVLLLFRCATGEAWQEIMLACMPGKKCAPDSDVQNATAAPSADPTALTEAEPPCGSSFAVFYFISFYMLCAFLIINLFVAVIMDNFDYLTRDWSILGPHHLDEFKRIWAEYDPEAKGRIKHLDVVTLLRRIQPPLGFGKLCPHRVACKRLVSMNMPLNSDGTVMFNATLFALVRTALRIKTEGNLEQANEELRAIIKKIWKRTSMKLLDQVVPPAGDDEVTVGKFYATFLIQEYFRKFKKRKEQGLVGKPSQRNTLSLQAGLRTLHDIGPEIRRAISGDLTAEEELDKAMKEAVSAASEDDIFRVGARAWESGGPGPLPQRSHPPAAFPRPCATPPATPCGRPWPPQPVPTLRLDGVASSDKLNSSCPSVHRGSRSPRRARPVSLTVPGPVPGPGAGPFHGSASSLVEAVLISEGLAQFAHDPKFIEVTTQELADACDLTIEEMESAADRILSGREGAGGGQSPQDGLLLLVDCRAPGPDSAGEDQEEEDDDEEDQPEEEARDGGEEASASPGRAEGPRGSREREEEDGEGLQDSRVCIGGP</sequence>
<dbReference type="InterPro" id="IPR031688">
    <property type="entry name" value="CAC1F_C"/>
</dbReference>
<evidence type="ECO:0000256" key="6">
    <source>
        <dbReference type="ARBA" id="ARBA00022553"/>
    </source>
</evidence>
<dbReference type="Proteomes" id="UP000002279">
    <property type="component" value="Unplaced"/>
</dbReference>
<keyword evidence="36" id="KW-1185">Reference proteome</keyword>
<dbReference type="GO" id="GO:0098839">
    <property type="term" value="C:postsynaptic density membrane"/>
    <property type="evidence" value="ECO:0007669"/>
    <property type="project" value="UniProtKB-SubCell"/>
</dbReference>
<evidence type="ECO:0000256" key="33">
    <source>
        <dbReference type="SAM" id="Phobius"/>
    </source>
</evidence>
<evidence type="ECO:0000313" key="36">
    <source>
        <dbReference type="Proteomes" id="UP000002279"/>
    </source>
</evidence>
<comment type="function">
    <text evidence="28">Pore-forming, alpha-1C subunit of the voltage-gated calcium channel that gives rise to L-type calcium currents. Mediates influx of calcium ions into the cytoplasm, and thereby triggers calcium release from the sarcoplasm. Plays an important role in excitation-contraction coupling in the heart. Required for normal heart development and normal regulation of heart rhythm. Required for normal contraction of smooth muscle cells in blood vessels and in the intestine. Essential for normal blood pressure regulation via its role in the contraction of arterial smooth muscle cells. Long-lasting (L-type) calcium channels belong to the 'high-voltage activated' (HVA) group.</text>
</comment>
<evidence type="ECO:0000256" key="21">
    <source>
        <dbReference type="ARBA" id="ARBA00023257"/>
    </source>
</evidence>
<dbReference type="FunFam" id="1.20.120.350:FF:000006">
    <property type="entry name" value="Voltage-dependent L-type calcium channel subunit alpha"/>
    <property type="match status" value="1"/>
</dbReference>
<dbReference type="FunFam" id="1.20.120.350:FF:000010">
    <property type="entry name" value="Voltage-dependent L-type calcium channel subunit alpha"/>
    <property type="match status" value="1"/>
</dbReference>
<feature type="transmembrane region" description="Helical" evidence="33">
    <location>
        <begin position="1425"/>
        <end position="1448"/>
    </location>
</feature>
<evidence type="ECO:0000256" key="9">
    <source>
        <dbReference type="ARBA" id="ARBA00022692"/>
    </source>
</evidence>
<keyword evidence="12 29" id="KW-0106">Calcium</keyword>
<keyword evidence="7 31" id="KW-0109">Calcium transport</keyword>
<keyword evidence="16" id="KW-0770">Synapse</keyword>
<dbReference type="Pfam" id="PF08763">
    <property type="entry name" value="Ca_chan_IQ"/>
    <property type="match status" value="1"/>
</dbReference>
<evidence type="ECO:0000256" key="22">
    <source>
        <dbReference type="ARBA" id="ARBA00023273"/>
    </source>
</evidence>
<evidence type="ECO:0000256" key="8">
    <source>
        <dbReference type="ARBA" id="ARBA00022673"/>
    </source>
</evidence>
<evidence type="ECO:0000256" key="4">
    <source>
        <dbReference type="ARBA" id="ARBA00022448"/>
    </source>
</evidence>
<evidence type="ECO:0000256" key="31">
    <source>
        <dbReference type="RuleBase" id="RU003808"/>
    </source>
</evidence>
<feature type="region of interest" description="Disordered" evidence="32">
    <location>
        <begin position="772"/>
        <end position="815"/>
    </location>
</feature>
<keyword evidence="22" id="KW-0966">Cell projection</keyword>
<feature type="transmembrane region" description="Helical" evidence="33">
    <location>
        <begin position="503"/>
        <end position="520"/>
    </location>
</feature>
<keyword evidence="4" id="KW-0813">Transport</keyword>
<keyword evidence="15 33" id="KW-1133">Transmembrane helix</keyword>
<dbReference type="InterPro" id="IPR027359">
    <property type="entry name" value="Volt_channel_dom_sf"/>
</dbReference>
<dbReference type="GO" id="GO:0005891">
    <property type="term" value="C:voltage-gated calcium channel complex"/>
    <property type="evidence" value="ECO:0007669"/>
    <property type="project" value="InterPro"/>
</dbReference>
<dbReference type="GO" id="GO:0030425">
    <property type="term" value="C:dendrite"/>
    <property type="evidence" value="ECO:0007669"/>
    <property type="project" value="UniProtKB-SubCell"/>
</dbReference>
<comment type="catalytic activity">
    <reaction evidence="27">
        <text>Ca(2+)(in) = Ca(2+)(out)</text>
        <dbReference type="Rhea" id="RHEA:29671"/>
        <dbReference type="ChEBI" id="CHEBI:29108"/>
    </reaction>
</comment>
<dbReference type="FunFam" id="1.20.120.350:FF:000060">
    <property type="entry name" value="Voltage-dependent L-type calcium channel subunit alpha"/>
    <property type="match status" value="1"/>
</dbReference>
<dbReference type="Pfam" id="PF00520">
    <property type="entry name" value="Ion_trans"/>
    <property type="match status" value="4"/>
</dbReference>
<evidence type="ECO:0000256" key="2">
    <source>
        <dbReference type="ARBA" id="ARBA00004415"/>
    </source>
</evidence>
<dbReference type="InterPro" id="IPR005446">
    <property type="entry name" value="VDCC_L_a1su"/>
</dbReference>
<reference evidence="35" key="2">
    <citation type="submission" date="2025-09" db="UniProtKB">
        <authorList>
            <consortium name="Ensembl"/>
        </authorList>
    </citation>
    <scope>IDENTIFICATION</scope>
    <source>
        <strain evidence="35">Glennie</strain>
    </source>
</reference>
<feature type="transmembrane region" description="Helical" evidence="33">
    <location>
        <begin position="1174"/>
        <end position="1195"/>
    </location>
</feature>